<protein>
    <submittedName>
        <fullName evidence="1">Uncharacterized protein</fullName>
    </submittedName>
</protein>
<dbReference type="RefSeq" id="WP_198660124.1">
    <property type="nucleotide sequence ID" value="NZ_CP059488.1"/>
</dbReference>
<organism evidence="1 2">
    <name type="scientific">Acidithiobacillus ferrivorans</name>
    <dbReference type="NCBI Taxonomy" id="160808"/>
    <lineage>
        <taxon>Bacteria</taxon>
        <taxon>Pseudomonadati</taxon>
        <taxon>Pseudomonadota</taxon>
        <taxon>Acidithiobacillia</taxon>
        <taxon>Acidithiobacillales</taxon>
        <taxon>Acidithiobacillaceae</taxon>
        <taxon>Acidithiobacillus</taxon>
    </lineage>
</organism>
<dbReference type="EMBL" id="CP059488">
    <property type="protein sequence ID" value="QQD71942.1"/>
    <property type="molecule type" value="Genomic_DNA"/>
</dbReference>
<dbReference type="Proteomes" id="UP000595420">
    <property type="component" value="Chromosome"/>
</dbReference>
<sequence>MLFRDEAQIRAISPDMTPLQRLDLRRVAITPTGKGAGWRGSLPATGLGLKP</sequence>
<dbReference type="AlphaFoldDB" id="A0A7T4WC75"/>
<evidence type="ECO:0000313" key="1">
    <source>
        <dbReference type="EMBL" id="QQD71942.1"/>
    </source>
</evidence>
<evidence type="ECO:0000313" key="2">
    <source>
        <dbReference type="Proteomes" id="UP000595420"/>
    </source>
</evidence>
<accession>A0A7T4WC75</accession>
<gene>
    <name evidence="1" type="ORF">H2515_10955</name>
</gene>
<proteinExistence type="predicted"/>
<reference evidence="1 2" key="1">
    <citation type="submission" date="2020-07" db="EMBL/GenBank/DDBJ databases">
        <title>Complete genome sequence analysis of Acidithiobacillus ferrivorans XJFY6S-08 reveals extreme environmental adaptation to alpine acid mine drainage.</title>
        <authorList>
            <person name="Yan L."/>
            <person name="Ni Y."/>
        </authorList>
    </citation>
    <scope>NUCLEOTIDE SEQUENCE [LARGE SCALE GENOMIC DNA]</scope>
    <source>
        <strain evidence="1 2">XJFY6S-08</strain>
    </source>
</reference>
<name>A0A7T4WC75_9PROT</name>